<dbReference type="SUPFAM" id="SSF56784">
    <property type="entry name" value="HAD-like"/>
    <property type="match status" value="1"/>
</dbReference>
<comment type="caution">
    <text evidence="1">The sequence shown here is derived from an EMBL/GenBank/DDBJ whole genome shotgun (WGS) entry which is preliminary data.</text>
</comment>
<dbReference type="Proteomes" id="UP001501102">
    <property type="component" value="Unassembled WGS sequence"/>
</dbReference>
<reference evidence="2" key="1">
    <citation type="journal article" date="2019" name="Int. J. Syst. Evol. Microbiol.">
        <title>The Global Catalogue of Microorganisms (GCM) 10K type strain sequencing project: providing services to taxonomists for standard genome sequencing and annotation.</title>
        <authorList>
            <consortium name="The Broad Institute Genomics Platform"/>
            <consortium name="The Broad Institute Genome Sequencing Center for Infectious Disease"/>
            <person name="Wu L."/>
            <person name="Ma J."/>
        </authorList>
    </citation>
    <scope>NUCLEOTIDE SEQUENCE [LARGE SCALE GENOMIC DNA]</scope>
    <source>
        <strain evidence="2">JCM 4087</strain>
    </source>
</reference>
<evidence type="ECO:0008006" key="3">
    <source>
        <dbReference type="Google" id="ProtNLM"/>
    </source>
</evidence>
<accession>A0ABP6JCG8</accession>
<dbReference type="InterPro" id="IPR023214">
    <property type="entry name" value="HAD_sf"/>
</dbReference>
<proteinExistence type="predicted"/>
<dbReference type="EMBL" id="BAAAXZ010000100">
    <property type="protein sequence ID" value="GAA2928926.1"/>
    <property type="molecule type" value="Genomic_DNA"/>
</dbReference>
<dbReference type="InterPro" id="IPR036412">
    <property type="entry name" value="HAD-like_sf"/>
</dbReference>
<evidence type="ECO:0000313" key="2">
    <source>
        <dbReference type="Proteomes" id="UP001501102"/>
    </source>
</evidence>
<keyword evidence="2" id="KW-1185">Reference proteome</keyword>
<name>A0ABP6JCG8_STRTU</name>
<protein>
    <recommendedName>
        <fullName evidence="3">Haloacid dehalogenase</fullName>
    </recommendedName>
</protein>
<organism evidence="1 2">
    <name type="scientific">Streptomyces thioluteus</name>
    <dbReference type="NCBI Taxonomy" id="66431"/>
    <lineage>
        <taxon>Bacteria</taxon>
        <taxon>Bacillati</taxon>
        <taxon>Actinomycetota</taxon>
        <taxon>Actinomycetes</taxon>
        <taxon>Kitasatosporales</taxon>
        <taxon>Streptomycetaceae</taxon>
        <taxon>Streptomyces</taxon>
    </lineage>
</organism>
<gene>
    <name evidence="1" type="ORF">GCM10020221_25930</name>
</gene>
<sequence length="43" mass="4162">MAGVLTGAHGAEALRAAGATAVLDSVAQLPDLIAGYEAKAGRP</sequence>
<dbReference type="Gene3D" id="3.40.50.1000">
    <property type="entry name" value="HAD superfamily/HAD-like"/>
    <property type="match status" value="1"/>
</dbReference>
<evidence type="ECO:0000313" key="1">
    <source>
        <dbReference type="EMBL" id="GAA2928926.1"/>
    </source>
</evidence>